<feature type="region of interest" description="Disordered" evidence="7">
    <location>
        <begin position="135"/>
        <end position="179"/>
    </location>
</feature>
<dbReference type="Proteomes" id="UP000288805">
    <property type="component" value="Unassembled WGS sequence"/>
</dbReference>
<dbReference type="InterPro" id="IPR010635">
    <property type="entry name" value="Heparan_SO4-6-sulfoTrfase"/>
</dbReference>
<evidence type="ECO:0000256" key="4">
    <source>
        <dbReference type="ARBA" id="ARBA00022989"/>
    </source>
</evidence>
<evidence type="ECO:0000256" key="3">
    <source>
        <dbReference type="ARBA" id="ARBA00022692"/>
    </source>
</evidence>
<evidence type="ECO:0000256" key="5">
    <source>
        <dbReference type="ARBA" id="ARBA00023136"/>
    </source>
</evidence>
<evidence type="ECO:0000256" key="1">
    <source>
        <dbReference type="ARBA" id="ARBA00004167"/>
    </source>
</evidence>
<accession>A0A438DTL8</accession>
<keyword evidence="4" id="KW-1133">Transmembrane helix</keyword>
<dbReference type="GO" id="GO:0016020">
    <property type="term" value="C:membrane"/>
    <property type="evidence" value="ECO:0007669"/>
    <property type="project" value="UniProtKB-SubCell"/>
</dbReference>
<dbReference type="PANTHER" id="PTHR12812">
    <property type="entry name" value="HEPARAN SULFATE 6-O-SULFOTRANSFERASE 3"/>
    <property type="match status" value="1"/>
</dbReference>
<proteinExistence type="predicted"/>
<comment type="caution">
    <text evidence="8">The sequence shown here is derived from an EMBL/GenBank/DDBJ whole genome shotgun (WGS) entry which is preliminary data.</text>
</comment>
<keyword evidence="5" id="KW-0472">Membrane</keyword>
<sequence>MSEASRGRRSWFVVEFKSFELSVEDVGGKLRRCIWRDVEVFPLRLGLGMQAYAFCWMELRLVVGRMEIEGGSLTGGGKEGSIGWSVAQRGGKGSSSKEAWVWLVALPLHLWTREVFKKISDGCGGGVLKRELREQSYSGQGEDGGSPHTSFSGSPKGASDGGSEEGDGEGNLKCRGNGIGVNVSSPKHMGGYKSGSGGVRSGSFGLVLWVVRVGVIKRTNSLGVFGARAPEGSSRGNLGKERGNEGLFVGVSREDPMVATSAVNARVAITDKALLVESSSRALVADGSSGLGGLVAVEREGNQDLLRIILADDSSWEVMTLGRKALVEVRVGDIIERIKDEGPLQEAAKGEGGDGGAVGPVVIRMIVAWRSLSMSREISRVGSSECKGCSWWGRSILGQQIARVGWDGGGFPSERSRERKVSLAVKRFLEVIEDLDLRDLPFNSYSFVLATKLKALKTNLRIWNKDAFGKVGVNKSLVLHKVSFWDEHEKLRVLTVEEMEARKKAREECEKWALMEEITWRQKSREVLDFERIGKEDAARLDEAFFVEEVFSTLAELNGDKAPGLDALANKLKKVLPSSQNAFVEGRQILDVALIANEAIDSLLKRNESGVLCNLDLEKAGDGRRVRFWKDKWCGDDALCVSFPSLYALAALEEAWVDRVLWNQGWENSVKSLYDALEPRTAVPFWRSIIWSLVFLLREVECLDLKDGTNFPSHFGLLVLSPEELGRVMSGDFYYVFLSTFPYSCGVGYSMGFKEWANCCVPQNYLLGLLLGWRWGRWVHVLYSTLRSGGGNGEKIFNYLSDVGPSGTESLNFVAGLTNNSYLAEVHEVRHCVQKYQTLGAFVLEVAKKRLDNMLYVGITEDHKESATMFGNMVGAQVISQLMASSSSMEGAANNLSVKWYSFPQCIMKERVNSLLMVEVNSQRPEGPDLLGAEGLTPQGLYGLDFLRRLSMLLMSDDIPFSMAPRYYYACLNSGAGSHVNFVHLGSKLGPPIRKYLELVEGFGLANAAEGLSGWDRSNIYDLIESLRGWIVCRVLGACVTMVQFEPIMP</sequence>
<dbReference type="GO" id="GO:0008146">
    <property type="term" value="F:sulfotransferase activity"/>
    <property type="evidence" value="ECO:0007669"/>
    <property type="project" value="InterPro"/>
</dbReference>
<evidence type="ECO:0000313" key="8">
    <source>
        <dbReference type="EMBL" id="RVW38811.1"/>
    </source>
</evidence>
<dbReference type="PANTHER" id="PTHR12812:SF0">
    <property type="entry name" value="HEPARAN-SULFATE 6-O-SULFOTRANSFERASE"/>
    <property type="match status" value="1"/>
</dbReference>
<name>A0A438DTL8_VITVI</name>
<evidence type="ECO:0000256" key="2">
    <source>
        <dbReference type="ARBA" id="ARBA00022679"/>
    </source>
</evidence>
<keyword evidence="3" id="KW-0812">Transmembrane</keyword>
<keyword evidence="2 8" id="KW-0808">Transferase</keyword>
<keyword evidence="6" id="KW-0325">Glycoprotein</keyword>
<dbReference type="EMBL" id="QGNW01001500">
    <property type="protein sequence ID" value="RVW38811.1"/>
    <property type="molecule type" value="Genomic_DNA"/>
</dbReference>
<organism evidence="8 9">
    <name type="scientific">Vitis vinifera</name>
    <name type="common">Grape</name>
    <dbReference type="NCBI Taxonomy" id="29760"/>
    <lineage>
        <taxon>Eukaryota</taxon>
        <taxon>Viridiplantae</taxon>
        <taxon>Streptophyta</taxon>
        <taxon>Embryophyta</taxon>
        <taxon>Tracheophyta</taxon>
        <taxon>Spermatophyta</taxon>
        <taxon>Magnoliopsida</taxon>
        <taxon>eudicotyledons</taxon>
        <taxon>Gunneridae</taxon>
        <taxon>Pentapetalae</taxon>
        <taxon>rosids</taxon>
        <taxon>Vitales</taxon>
        <taxon>Vitaceae</taxon>
        <taxon>Viteae</taxon>
        <taxon>Vitis</taxon>
    </lineage>
</organism>
<dbReference type="AlphaFoldDB" id="A0A438DTL8"/>
<reference evidence="8 9" key="1">
    <citation type="journal article" date="2018" name="PLoS Genet.">
        <title>Population sequencing reveals clonal diversity and ancestral inbreeding in the grapevine cultivar Chardonnay.</title>
        <authorList>
            <person name="Roach M.J."/>
            <person name="Johnson D.L."/>
            <person name="Bohlmann J."/>
            <person name="van Vuuren H.J."/>
            <person name="Jones S.J."/>
            <person name="Pretorius I.S."/>
            <person name="Schmidt S.A."/>
            <person name="Borneman A.R."/>
        </authorList>
    </citation>
    <scope>NUCLEOTIDE SEQUENCE [LARGE SCALE GENOMIC DNA]</scope>
    <source>
        <strain evidence="9">cv. Chardonnay</strain>
        <tissue evidence="8">Leaf</tissue>
    </source>
</reference>
<comment type="subcellular location">
    <subcellularLocation>
        <location evidence="1">Membrane</location>
        <topology evidence="1">Single-pass membrane protein</topology>
    </subcellularLocation>
</comment>
<evidence type="ECO:0000313" key="9">
    <source>
        <dbReference type="Proteomes" id="UP000288805"/>
    </source>
</evidence>
<evidence type="ECO:0000256" key="7">
    <source>
        <dbReference type="SAM" id="MobiDB-lite"/>
    </source>
</evidence>
<gene>
    <name evidence="8" type="primary">TPST_0</name>
    <name evidence="8" type="ORF">CK203_074154</name>
</gene>
<evidence type="ECO:0000256" key="6">
    <source>
        <dbReference type="ARBA" id="ARBA00023180"/>
    </source>
</evidence>
<protein>
    <submittedName>
        <fullName evidence="8">Protein-tyrosine sulfotransferase</fullName>
    </submittedName>
</protein>